<dbReference type="AlphaFoldDB" id="A0A074ZPT3"/>
<proteinExistence type="predicted"/>
<accession>A0A074ZPT3</accession>
<dbReference type="KEGG" id="ovi:T265_05185"/>
<organism evidence="1 2">
    <name type="scientific">Opisthorchis viverrini</name>
    <name type="common">Southeast Asian liver fluke</name>
    <dbReference type="NCBI Taxonomy" id="6198"/>
    <lineage>
        <taxon>Eukaryota</taxon>
        <taxon>Metazoa</taxon>
        <taxon>Spiralia</taxon>
        <taxon>Lophotrochozoa</taxon>
        <taxon>Platyhelminthes</taxon>
        <taxon>Trematoda</taxon>
        <taxon>Digenea</taxon>
        <taxon>Opisthorchiida</taxon>
        <taxon>Opisthorchiata</taxon>
        <taxon>Opisthorchiidae</taxon>
        <taxon>Opisthorchis</taxon>
    </lineage>
</organism>
<dbReference type="EMBL" id="KL596713">
    <property type="protein sequence ID" value="KER27822.1"/>
    <property type="molecule type" value="Genomic_DNA"/>
</dbReference>
<gene>
    <name evidence="1" type="ORF">T265_05185</name>
</gene>
<evidence type="ECO:0000313" key="1">
    <source>
        <dbReference type="EMBL" id="KER27822.1"/>
    </source>
</evidence>
<keyword evidence="2" id="KW-1185">Reference proteome</keyword>
<dbReference type="Proteomes" id="UP000054324">
    <property type="component" value="Unassembled WGS sequence"/>
</dbReference>
<protein>
    <submittedName>
        <fullName evidence="1">Uncharacterized protein</fullName>
    </submittedName>
</protein>
<sequence>MFTCEEAWTLQVRKLDSQRNILPAEMFRGFCDSDVTNILPTKGYKASASVISAGTNFGNTVFTRSRRKSRRKIRLEELPSSTFR</sequence>
<evidence type="ECO:0000313" key="2">
    <source>
        <dbReference type="Proteomes" id="UP000054324"/>
    </source>
</evidence>
<dbReference type="GeneID" id="20319367"/>
<dbReference type="RefSeq" id="XP_009168393.1">
    <property type="nucleotide sequence ID" value="XM_009170129.1"/>
</dbReference>
<dbReference type="CTD" id="20319367"/>
<reference evidence="1 2" key="1">
    <citation type="submission" date="2013-11" db="EMBL/GenBank/DDBJ databases">
        <title>Opisthorchis viverrini - life in the bile duct.</title>
        <authorList>
            <person name="Young N.D."/>
            <person name="Nagarajan N."/>
            <person name="Lin S.J."/>
            <person name="Korhonen P.K."/>
            <person name="Jex A.R."/>
            <person name="Hall R.S."/>
            <person name="Safavi-Hemami H."/>
            <person name="Kaewkong W."/>
            <person name="Bertrand D."/>
            <person name="Gao S."/>
            <person name="Seet Q."/>
            <person name="Wongkham S."/>
            <person name="Teh B.T."/>
            <person name="Wongkham C."/>
            <person name="Intapan P.M."/>
            <person name="Maleewong W."/>
            <person name="Yang X."/>
            <person name="Hu M."/>
            <person name="Wang Z."/>
            <person name="Hofmann A."/>
            <person name="Sternberg P.W."/>
            <person name="Tan P."/>
            <person name="Wang J."/>
            <person name="Gasser R.B."/>
        </authorList>
    </citation>
    <scope>NUCLEOTIDE SEQUENCE [LARGE SCALE GENOMIC DNA]</scope>
</reference>
<name>A0A074ZPT3_OPIVI</name>